<feature type="domain" description="Thiamine pyrophosphate enzyme TPP-binding" evidence="3">
    <location>
        <begin position="50"/>
        <end position="221"/>
    </location>
</feature>
<proteinExistence type="predicted"/>
<dbReference type="Pfam" id="PF02775">
    <property type="entry name" value="TPP_enzyme_C"/>
    <property type="match status" value="1"/>
</dbReference>
<dbReference type="InterPro" id="IPR029061">
    <property type="entry name" value="THDP-binding"/>
</dbReference>
<dbReference type="Gene3D" id="3.40.50.970">
    <property type="match status" value="2"/>
</dbReference>
<dbReference type="AlphaFoldDB" id="A0A2G9ZKT2"/>
<sequence>MSTNKSTITKPTTKNLFAPGHRACAGCGQVLAARTVLEALGPGTIIANATGCLEVTTTPYPQSAWGVPWIHSLFENAAAIATGVRAALDYREKIKATGRAVKVVAQGGDGATFDIGFGLISGMWERDDDILYICYDNEAYANTGVQASGATPLGANTTTTPPGKKPSPDNLGARQRKKDMLAIALAHGVPYVAQSTAGFLDDIARKVKKARTIKGPAYLQILVPCIPGWGIKPEDTIQAGKLAAQTGLYPLLEFENGQLVSAGKVPRPTPTAAYYLKMQKRFAHLFKSPAGAEQITAIQKIAEENIKKYNL</sequence>
<dbReference type="InterPro" id="IPR011766">
    <property type="entry name" value="TPP_enzyme_TPP-bd"/>
</dbReference>
<dbReference type="GO" id="GO:0030976">
    <property type="term" value="F:thiamine pyrophosphate binding"/>
    <property type="evidence" value="ECO:0007669"/>
    <property type="project" value="InterPro"/>
</dbReference>
<evidence type="ECO:0000259" key="3">
    <source>
        <dbReference type="Pfam" id="PF02775"/>
    </source>
</evidence>
<organism evidence="4 5">
    <name type="scientific">Candidatus Falkowbacteria bacterium CG23_combo_of_CG06-09_8_20_14_all_49_15</name>
    <dbReference type="NCBI Taxonomy" id="1974572"/>
    <lineage>
        <taxon>Bacteria</taxon>
        <taxon>Candidatus Falkowiibacteriota</taxon>
    </lineage>
</organism>
<evidence type="ECO:0000313" key="4">
    <source>
        <dbReference type="EMBL" id="PIP33786.1"/>
    </source>
</evidence>
<gene>
    <name evidence="4" type="ORF">COX22_02510</name>
</gene>
<dbReference type="PANTHER" id="PTHR42897">
    <property type="entry name" value="PYRUVATE SYNTHASE SUBUNIT PORB"/>
    <property type="match status" value="1"/>
</dbReference>
<keyword evidence="1" id="KW-0560">Oxidoreductase</keyword>
<dbReference type="InterPro" id="IPR051479">
    <property type="entry name" value="PorB-like"/>
</dbReference>
<keyword evidence="4" id="KW-0670">Pyruvate</keyword>
<dbReference type="SUPFAM" id="SSF52518">
    <property type="entry name" value="Thiamin diphosphate-binding fold (THDP-binding)"/>
    <property type="match status" value="1"/>
</dbReference>
<dbReference type="CDD" id="cd03376">
    <property type="entry name" value="TPP_PFOR_porB_like"/>
    <property type="match status" value="1"/>
</dbReference>
<evidence type="ECO:0000313" key="5">
    <source>
        <dbReference type="Proteomes" id="UP000230729"/>
    </source>
</evidence>
<accession>A0A2G9ZKT2</accession>
<name>A0A2G9ZKT2_9BACT</name>
<reference evidence="4 5" key="1">
    <citation type="submission" date="2017-09" db="EMBL/GenBank/DDBJ databases">
        <title>Depth-based differentiation of microbial function through sediment-hosted aquifers and enrichment of novel symbionts in the deep terrestrial subsurface.</title>
        <authorList>
            <person name="Probst A.J."/>
            <person name="Ladd B."/>
            <person name="Jarett J.K."/>
            <person name="Geller-Mcgrath D.E."/>
            <person name="Sieber C.M."/>
            <person name="Emerson J.B."/>
            <person name="Anantharaman K."/>
            <person name="Thomas B.C."/>
            <person name="Malmstrom R."/>
            <person name="Stieglmeier M."/>
            <person name="Klingl A."/>
            <person name="Woyke T."/>
            <person name="Ryan C.M."/>
            <person name="Banfield J.F."/>
        </authorList>
    </citation>
    <scope>NUCLEOTIDE SEQUENCE [LARGE SCALE GENOMIC DNA]</scope>
    <source>
        <strain evidence="4">CG23_combo_of_CG06-09_8_20_14_all_49_15</strain>
    </source>
</reference>
<feature type="region of interest" description="Disordered" evidence="2">
    <location>
        <begin position="150"/>
        <end position="172"/>
    </location>
</feature>
<comment type="caution">
    <text evidence="4">The sequence shown here is derived from an EMBL/GenBank/DDBJ whole genome shotgun (WGS) entry which is preliminary data.</text>
</comment>
<evidence type="ECO:0000256" key="2">
    <source>
        <dbReference type="SAM" id="MobiDB-lite"/>
    </source>
</evidence>
<evidence type="ECO:0000256" key="1">
    <source>
        <dbReference type="ARBA" id="ARBA00023002"/>
    </source>
</evidence>
<dbReference type="GO" id="GO:0016491">
    <property type="term" value="F:oxidoreductase activity"/>
    <property type="evidence" value="ECO:0007669"/>
    <property type="project" value="UniProtKB-KW"/>
</dbReference>
<dbReference type="PANTHER" id="PTHR42897:SF2">
    <property type="entry name" value="PYRUVATE SYNTHASE SUBUNIT PORB"/>
    <property type="match status" value="1"/>
</dbReference>
<dbReference type="Proteomes" id="UP000230729">
    <property type="component" value="Unassembled WGS sequence"/>
</dbReference>
<dbReference type="EMBL" id="PCSD01000054">
    <property type="protein sequence ID" value="PIP33786.1"/>
    <property type="molecule type" value="Genomic_DNA"/>
</dbReference>
<protein>
    <submittedName>
        <fullName evidence="4">Pyruvate ferredoxin oxidoreductase</fullName>
    </submittedName>
</protein>